<protein>
    <recommendedName>
        <fullName evidence="1">DUF1618 domain-containing protein</fullName>
    </recommendedName>
</protein>
<comment type="caution">
    <text evidence="2">The sequence shown here is derived from an EMBL/GenBank/DDBJ whole genome shotgun (WGS) entry which is preliminary data.</text>
</comment>
<dbReference type="Proteomes" id="UP000251960">
    <property type="component" value="Chromosome 1"/>
</dbReference>
<dbReference type="InterPro" id="IPR011676">
    <property type="entry name" value="DUF1618"/>
</dbReference>
<dbReference type="EMBL" id="NCVQ01000001">
    <property type="protein sequence ID" value="PWZ54470.1"/>
    <property type="molecule type" value="Genomic_DNA"/>
</dbReference>
<evidence type="ECO:0000259" key="1">
    <source>
        <dbReference type="Pfam" id="PF07762"/>
    </source>
</evidence>
<name>A0A317Y730_MAIZE</name>
<reference evidence="2" key="1">
    <citation type="journal article" date="2018" name="Nat. Genet.">
        <title>Extensive intraspecific gene order and gene structural variations between Mo17 and other maize genomes.</title>
        <authorList>
            <person name="Sun S."/>
            <person name="Zhou Y."/>
            <person name="Chen J."/>
            <person name="Shi J."/>
            <person name="Zhao H."/>
            <person name="Zhao H."/>
            <person name="Song W."/>
            <person name="Zhang M."/>
            <person name="Cui Y."/>
            <person name="Dong X."/>
            <person name="Liu H."/>
            <person name="Ma X."/>
            <person name="Jiao Y."/>
            <person name="Wang B."/>
            <person name="Wei X."/>
            <person name="Stein J.C."/>
            <person name="Glaubitz J.C."/>
            <person name="Lu F."/>
            <person name="Yu G."/>
            <person name="Liang C."/>
            <person name="Fengler K."/>
            <person name="Li B."/>
            <person name="Rafalski A."/>
            <person name="Schnable P.S."/>
            <person name="Ware D.H."/>
            <person name="Buckler E.S."/>
            <person name="Lai J."/>
        </authorList>
    </citation>
    <scope>NUCLEOTIDE SEQUENCE [LARGE SCALE GENOMIC DNA]</scope>
    <source>
        <tissue evidence="2">Seedling</tissue>
    </source>
</reference>
<evidence type="ECO:0000313" key="2">
    <source>
        <dbReference type="EMBL" id="PWZ54470.1"/>
    </source>
</evidence>
<dbReference type="AlphaFoldDB" id="A0A317Y730"/>
<gene>
    <name evidence="2" type="ORF">Zm00014a_017377</name>
</gene>
<feature type="domain" description="DUF1618" evidence="1">
    <location>
        <begin position="225"/>
        <end position="392"/>
    </location>
</feature>
<dbReference type="PANTHER" id="PTHR33074:SF49">
    <property type="entry name" value="OS07G0258000 PROTEIN"/>
    <property type="match status" value="1"/>
</dbReference>
<sequence length="442" mass="49434">MAASTVSSWFPRSLPESAAPIGLVLLDRCCHIADLTNNTTAESTTSRGLPIKVTFHAAGPPLVSHFCVHCPGLAYRIGGPKIVATDADLALLCVPNNPDCTSRGLDWDYFVYGPRARWLHRLPNPDPRVLDDPATALISHQDGASYVVAALGVGRPLYHRRALIRYDFDVHMYRSSDSQGWISKRLSVIEFQRDKLIPLPRAVDRLYHETEKTITIGGEHGTVAWVDLWRGIFFCDVLKECPVLQDVTLPEPARANWKGLLRDSNPSFLRDVTISRDKGLIKYVELELCSREELEPPVSYTSYIDWVHNYKPRKSVVFFDGWKSTTWNMAIPVRSGEGWHPDCVVDVKDVILEAGDPCLSDCIAMLSSNTTPTLKELPVAYPILSMDDDVVYLVSHTKPRGMDNVVVMLAIDVRKATLRGLAELDLQDFLPDFFTSEICRGT</sequence>
<dbReference type="Pfam" id="PF07762">
    <property type="entry name" value="DUF1618"/>
    <property type="match status" value="1"/>
</dbReference>
<proteinExistence type="predicted"/>
<accession>A0A317Y730</accession>
<organism evidence="2">
    <name type="scientific">Zea mays</name>
    <name type="common">Maize</name>
    <dbReference type="NCBI Taxonomy" id="4577"/>
    <lineage>
        <taxon>Eukaryota</taxon>
        <taxon>Viridiplantae</taxon>
        <taxon>Streptophyta</taxon>
        <taxon>Embryophyta</taxon>
        <taxon>Tracheophyta</taxon>
        <taxon>Spermatophyta</taxon>
        <taxon>Magnoliopsida</taxon>
        <taxon>Liliopsida</taxon>
        <taxon>Poales</taxon>
        <taxon>Poaceae</taxon>
        <taxon>PACMAD clade</taxon>
        <taxon>Panicoideae</taxon>
        <taxon>Andropogonodae</taxon>
        <taxon>Andropogoneae</taxon>
        <taxon>Tripsacinae</taxon>
        <taxon>Zea</taxon>
    </lineage>
</organism>
<dbReference type="PANTHER" id="PTHR33074">
    <property type="entry name" value="EXPRESSED PROTEIN-RELATED"/>
    <property type="match status" value="1"/>
</dbReference>